<evidence type="ECO:0000256" key="1">
    <source>
        <dbReference type="SAM" id="MobiDB-lite"/>
    </source>
</evidence>
<dbReference type="AlphaFoldDB" id="A0A917RQD5"/>
<comment type="caution">
    <text evidence="2">The sequence shown here is derived from an EMBL/GenBank/DDBJ whole genome shotgun (WGS) entry which is preliminary data.</text>
</comment>
<reference evidence="2" key="1">
    <citation type="journal article" date="2014" name="Int. J. Syst. Evol. Microbiol.">
        <title>Complete genome sequence of Corynebacterium casei LMG S-19264T (=DSM 44701T), isolated from a smear-ripened cheese.</title>
        <authorList>
            <consortium name="US DOE Joint Genome Institute (JGI-PGF)"/>
            <person name="Walter F."/>
            <person name="Albersmeier A."/>
            <person name="Kalinowski J."/>
            <person name="Ruckert C."/>
        </authorList>
    </citation>
    <scope>NUCLEOTIDE SEQUENCE</scope>
    <source>
        <strain evidence="2">JCM 3035</strain>
    </source>
</reference>
<protein>
    <submittedName>
        <fullName evidence="2">Uncharacterized protein</fullName>
    </submittedName>
</protein>
<evidence type="ECO:0000313" key="3">
    <source>
        <dbReference type="Proteomes" id="UP000637788"/>
    </source>
</evidence>
<proteinExistence type="predicted"/>
<sequence>MLGLVFPDGAGPRSVELPTRGDAVWAVEAGPSQGSFDPAADIGLSRGIGSEEYP</sequence>
<feature type="region of interest" description="Disordered" evidence="1">
    <location>
        <begin position="30"/>
        <end position="54"/>
    </location>
</feature>
<dbReference type="EMBL" id="BMPQ01000069">
    <property type="protein sequence ID" value="GGL18591.1"/>
    <property type="molecule type" value="Genomic_DNA"/>
</dbReference>
<dbReference type="Proteomes" id="UP000637788">
    <property type="component" value="Unassembled WGS sequence"/>
</dbReference>
<name>A0A917RQD5_9ACTN</name>
<reference evidence="2" key="2">
    <citation type="submission" date="2020-09" db="EMBL/GenBank/DDBJ databases">
        <authorList>
            <person name="Sun Q."/>
            <person name="Ohkuma M."/>
        </authorList>
    </citation>
    <scope>NUCLEOTIDE SEQUENCE</scope>
    <source>
        <strain evidence="2">JCM 3035</strain>
    </source>
</reference>
<accession>A0A917RQD5</accession>
<organism evidence="2 3">
    <name type="scientific">Streptomyces flaveus</name>
    <dbReference type="NCBI Taxonomy" id="66370"/>
    <lineage>
        <taxon>Bacteria</taxon>
        <taxon>Bacillati</taxon>
        <taxon>Actinomycetota</taxon>
        <taxon>Actinomycetes</taxon>
        <taxon>Kitasatosporales</taxon>
        <taxon>Streptomycetaceae</taxon>
        <taxon>Streptomyces</taxon>
        <taxon>Streptomyces aurantiacus group</taxon>
    </lineage>
</organism>
<gene>
    <name evidence="2" type="ORF">GCM10010094_94600</name>
</gene>
<keyword evidence="3" id="KW-1185">Reference proteome</keyword>
<evidence type="ECO:0000313" key="2">
    <source>
        <dbReference type="EMBL" id="GGL18591.1"/>
    </source>
</evidence>